<evidence type="ECO:0000313" key="1">
    <source>
        <dbReference type="EMBL" id="TCS89870.1"/>
    </source>
</evidence>
<comment type="caution">
    <text evidence="1">The sequence shown here is derived from an EMBL/GenBank/DDBJ whole genome shotgun (WGS) entry which is preliminary data.</text>
</comment>
<dbReference type="EMBL" id="SMAD01000001">
    <property type="protein sequence ID" value="TCS89870.1"/>
    <property type="molecule type" value="Genomic_DNA"/>
</dbReference>
<organism evidence="1 2">
    <name type="scientific">Anseongella ginsenosidimutans</name>
    <dbReference type="NCBI Taxonomy" id="496056"/>
    <lineage>
        <taxon>Bacteria</taxon>
        <taxon>Pseudomonadati</taxon>
        <taxon>Bacteroidota</taxon>
        <taxon>Sphingobacteriia</taxon>
        <taxon>Sphingobacteriales</taxon>
        <taxon>Sphingobacteriaceae</taxon>
        <taxon>Anseongella</taxon>
    </lineage>
</organism>
<dbReference type="Proteomes" id="UP000295807">
    <property type="component" value="Unassembled WGS sequence"/>
</dbReference>
<name>A0A4R3KZ27_9SPHI</name>
<sequence length="31" mass="3347">MDACGGMAQNLIKSSRGRLHSMVDAALERNN</sequence>
<keyword evidence="2" id="KW-1185">Reference proteome</keyword>
<protein>
    <submittedName>
        <fullName evidence="1">Uncharacterized protein</fullName>
    </submittedName>
</protein>
<accession>A0A4R3KZ27</accession>
<gene>
    <name evidence="1" type="ORF">EDD80_10167</name>
</gene>
<proteinExistence type="predicted"/>
<dbReference type="AlphaFoldDB" id="A0A4R3KZ27"/>
<reference evidence="1 2" key="1">
    <citation type="submission" date="2019-03" db="EMBL/GenBank/DDBJ databases">
        <title>Genomic Encyclopedia of Type Strains, Phase IV (KMG-IV): sequencing the most valuable type-strain genomes for metagenomic binning, comparative biology and taxonomic classification.</title>
        <authorList>
            <person name="Goeker M."/>
        </authorList>
    </citation>
    <scope>NUCLEOTIDE SEQUENCE [LARGE SCALE GENOMIC DNA]</scope>
    <source>
        <strain evidence="1 2">DSM 21100</strain>
    </source>
</reference>
<evidence type="ECO:0000313" key="2">
    <source>
        <dbReference type="Proteomes" id="UP000295807"/>
    </source>
</evidence>